<reference evidence="3 4" key="1">
    <citation type="journal article" date="2014" name="Mol. Plant">
        <title>Chromosome Scale Genome Assembly and Transcriptome Profiling of Nannochloropsis gaditana in Nitrogen Depletion.</title>
        <authorList>
            <person name="Corteggiani Carpinelli E."/>
            <person name="Telatin A."/>
            <person name="Vitulo N."/>
            <person name="Forcato C."/>
            <person name="D'Angelo M."/>
            <person name="Schiavon R."/>
            <person name="Vezzi A."/>
            <person name="Giacometti G.M."/>
            <person name="Morosinotto T."/>
            <person name="Valle G."/>
        </authorList>
    </citation>
    <scope>NUCLEOTIDE SEQUENCE [LARGE SCALE GENOMIC DNA]</scope>
    <source>
        <strain evidence="3 4">B-31</strain>
    </source>
</reference>
<keyword evidence="4" id="KW-1185">Reference proteome</keyword>
<accession>W7TRG1</accession>
<dbReference type="PANTHER" id="PTHR46230:SF4">
    <property type="entry name" value="PROTEIN BOLA4, CHLOROPLASTIC_MITOCHONDRIAL"/>
    <property type="match status" value="1"/>
</dbReference>
<proteinExistence type="inferred from homology"/>
<dbReference type="PANTHER" id="PTHR46230">
    <property type="match status" value="1"/>
</dbReference>
<dbReference type="Gene3D" id="3.30.300.90">
    <property type="entry name" value="BolA-like"/>
    <property type="match status" value="1"/>
</dbReference>
<feature type="chain" id="PRO_5004901167" evidence="2">
    <location>
        <begin position="23"/>
        <end position="143"/>
    </location>
</feature>
<keyword evidence="2" id="KW-0732">Signal</keyword>
<evidence type="ECO:0000256" key="1">
    <source>
        <dbReference type="RuleBase" id="RU003860"/>
    </source>
</evidence>
<protein>
    <submittedName>
        <fullName evidence="3">Transcription regulator</fullName>
    </submittedName>
</protein>
<dbReference type="Pfam" id="PF01722">
    <property type="entry name" value="BolA"/>
    <property type="match status" value="1"/>
</dbReference>
<dbReference type="InterPro" id="IPR036065">
    <property type="entry name" value="BolA-like_sf"/>
</dbReference>
<organism evidence="3 4">
    <name type="scientific">Nannochloropsis gaditana</name>
    <dbReference type="NCBI Taxonomy" id="72520"/>
    <lineage>
        <taxon>Eukaryota</taxon>
        <taxon>Sar</taxon>
        <taxon>Stramenopiles</taxon>
        <taxon>Ochrophyta</taxon>
        <taxon>Eustigmatophyceae</taxon>
        <taxon>Eustigmatales</taxon>
        <taxon>Monodopsidaceae</taxon>
        <taxon>Nannochloropsis</taxon>
    </lineage>
</organism>
<sequence>MQHRHNALYLTILLAFLAASSCHGFIRSFGPCSPTVNAIYPATRAIRPLLASAEGSMAGDVGAVESCRLKIEAALQPVELIVKSSNDDPNGSHIALRVVSAAFEGKNRVQRQQIVYKAIWEELSGPIHAVDELVCRTPAEESM</sequence>
<dbReference type="SUPFAM" id="SSF82657">
    <property type="entry name" value="BolA-like"/>
    <property type="match status" value="1"/>
</dbReference>
<dbReference type="PROSITE" id="PS51257">
    <property type="entry name" value="PROKAR_LIPOPROTEIN"/>
    <property type="match status" value="1"/>
</dbReference>
<evidence type="ECO:0000256" key="2">
    <source>
        <dbReference type="SAM" id="SignalP"/>
    </source>
</evidence>
<comment type="caution">
    <text evidence="3">The sequence shown here is derived from an EMBL/GenBank/DDBJ whole genome shotgun (WGS) entry which is preliminary data.</text>
</comment>
<feature type="signal peptide" evidence="2">
    <location>
        <begin position="1"/>
        <end position="22"/>
    </location>
</feature>
<dbReference type="EMBL" id="AZIL01000274">
    <property type="protein sequence ID" value="EWM28777.1"/>
    <property type="molecule type" value="Genomic_DNA"/>
</dbReference>
<dbReference type="GO" id="GO:0016226">
    <property type="term" value="P:iron-sulfur cluster assembly"/>
    <property type="evidence" value="ECO:0007669"/>
    <property type="project" value="TreeGrafter"/>
</dbReference>
<dbReference type="AlphaFoldDB" id="W7TRG1"/>
<dbReference type="InterPro" id="IPR002634">
    <property type="entry name" value="BolA"/>
</dbReference>
<gene>
    <name evidence="3" type="ORF">Naga_100002g124</name>
</gene>
<dbReference type="OrthoDB" id="4983at2759"/>
<comment type="similarity">
    <text evidence="1">Belongs to the BolA/IbaG family.</text>
</comment>
<evidence type="ECO:0000313" key="3">
    <source>
        <dbReference type="EMBL" id="EWM28777.1"/>
    </source>
</evidence>
<name>W7TRG1_9STRA</name>
<dbReference type="Proteomes" id="UP000019335">
    <property type="component" value="Chromosome 4"/>
</dbReference>
<evidence type="ECO:0000313" key="4">
    <source>
        <dbReference type="Proteomes" id="UP000019335"/>
    </source>
</evidence>